<evidence type="ECO:0000256" key="1">
    <source>
        <dbReference type="ARBA" id="ARBA00009277"/>
    </source>
</evidence>
<evidence type="ECO:0000313" key="10">
    <source>
        <dbReference type="Proteomes" id="UP000250086"/>
    </source>
</evidence>
<dbReference type="AlphaFoldDB" id="A0A2X0V706"/>
<dbReference type="Gene3D" id="3.30.420.10">
    <property type="entry name" value="Ribonuclease H-like superfamily/Ribonuclease H"/>
    <property type="match status" value="1"/>
</dbReference>
<evidence type="ECO:0000259" key="2">
    <source>
        <dbReference type="PROSITE" id="PS50994"/>
    </source>
</evidence>
<dbReference type="PROSITE" id="PS50994">
    <property type="entry name" value="INTEGRASE"/>
    <property type="match status" value="1"/>
</dbReference>
<dbReference type="EMBL" id="UAPV01000001">
    <property type="protein sequence ID" value="SPT68896.1"/>
    <property type="molecule type" value="Genomic_DNA"/>
</dbReference>
<gene>
    <name evidence="3" type="ORF">NCTC13093_00103</name>
    <name evidence="4" type="ORF">NCTC13093_00105</name>
    <name evidence="5" type="ORF">NCTC13093_00242</name>
    <name evidence="6" type="ORF">NCTC13093_00405</name>
    <name evidence="7" type="ORF">NCTC13093_00817</name>
    <name evidence="8" type="ORF">NCTC13093_01076</name>
    <name evidence="9" type="ORF">NCTC13093_01998</name>
</gene>
<dbReference type="EMBL" id="UAPV01000001">
    <property type="protein sequence ID" value="SPT68769.1"/>
    <property type="molecule type" value="Genomic_DNA"/>
</dbReference>
<organism evidence="5 10">
    <name type="scientific">Anaerobiospirillum thomasii</name>
    <dbReference type="NCBI Taxonomy" id="179995"/>
    <lineage>
        <taxon>Bacteria</taxon>
        <taxon>Pseudomonadati</taxon>
        <taxon>Pseudomonadota</taxon>
        <taxon>Gammaproteobacteria</taxon>
        <taxon>Aeromonadales</taxon>
        <taxon>Succinivibrionaceae</taxon>
        <taxon>Anaerobiospirillum</taxon>
    </lineage>
</organism>
<dbReference type="InterPro" id="IPR054353">
    <property type="entry name" value="IstA-like_C"/>
</dbReference>
<dbReference type="PANTHER" id="PTHR35004">
    <property type="entry name" value="TRANSPOSASE RV3428C-RELATED"/>
    <property type="match status" value="1"/>
</dbReference>
<reference evidence="5 10" key="1">
    <citation type="submission" date="2018-06" db="EMBL/GenBank/DDBJ databases">
        <authorList>
            <consortium name="Pathogen Informatics"/>
            <person name="Doyle S."/>
        </authorList>
    </citation>
    <scope>NUCLEOTIDE SEQUENCE [LARGE SCALE GENOMIC DNA]</scope>
    <source>
        <strain evidence="5 10">NCTC13093</strain>
    </source>
</reference>
<protein>
    <submittedName>
        <fullName evidence="5">Transposase and inactivated derivatives</fullName>
    </submittedName>
</protein>
<evidence type="ECO:0000313" key="3">
    <source>
        <dbReference type="EMBL" id="SPT68769.1"/>
    </source>
</evidence>
<keyword evidence="10" id="KW-1185">Reference proteome</keyword>
<dbReference type="Proteomes" id="UP000250086">
    <property type="component" value="Unassembled WGS sequence"/>
</dbReference>
<dbReference type="EMBL" id="UAPV01000001">
    <property type="protein sequence ID" value="SPT69696.1"/>
    <property type="molecule type" value="Genomic_DNA"/>
</dbReference>
<dbReference type="InterPro" id="IPR001584">
    <property type="entry name" value="Integrase_cat-core"/>
</dbReference>
<dbReference type="PANTHER" id="PTHR35004:SF8">
    <property type="entry name" value="TRANSPOSASE RV3428C-RELATED"/>
    <property type="match status" value="1"/>
</dbReference>
<dbReference type="InterPro" id="IPR036397">
    <property type="entry name" value="RNaseH_sf"/>
</dbReference>
<dbReference type="EMBL" id="UAPV01000001">
    <property type="protein sequence ID" value="SPT69441.1"/>
    <property type="molecule type" value="Genomic_DNA"/>
</dbReference>
<evidence type="ECO:0000313" key="6">
    <source>
        <dbReference type="EMBL" id="SPT69042.1"/>
    </source>
</evidence>
<feature type="domain" description="Integrase catalytic" evidence="2">
    <location>
        <begin position="163"/>
        <end position="353"/>
    </location>
</feature>
<evidence type="ECO:0000313" key="9">
    <source>
        <dbReference type="EMBL" id="SPT70582.1"/>
    </source>
</evidence>
<proteinExistence type="inferred from homology"/>
<dbReference type="InterPro" id="IPR012337">
    <property type="entry name" value="RNaseH-like_sf"/>
</dbReference>
<evidence type="ECO:0000313" key="8">
    <source>
        <dbReference type="EMBL" id="SPT69696.1"/>
    </source>
</evidence>
<dbReference type="SUPFAM" id="SSF53098">
    <property type="entry name" value="Ribonuclease H-like"/>
    <property type="match status" value="1"/>
</dbReference>
<sequence length="610" mass="70193">MPRINYIAKHKKKIGSGGQMDPDTLKRALIKALTMTAAQLEHEGFSHGTAQRLRRKVAELKLTRESIGGMTSKELHKLYYKKTRPVQSNNKIMPDIDYLQDKYIKSHLEAKTPSQKKLALTRKSVIELYYFNDPKNKEFVDSGESSFLSLSRVCHIWREHEKQIKRPVYMKEHEMAGEAEYDFTGVRLPYVVNGATHYATFIVAVLTGSRYIFVKAIANQSQPVVCDAIADSFRYFGGCPHVIRIDNFKAAVKKAARYQGQLTEEMINFKEFFNIGVFTCRSGRPKDKGAVEAAVKYVTRYALSIANNHVKDGNPFSSLDEINSFIAPHIARMNECKVRGMKSSRKELFDIEKGLLQQPASWDYRFFESFIITVSETARFTFEDHTYAIPSKWIGQKVTVHTTNQTVSFLSLDTVIVSYKRMDGVKGLSAIHGVIEKQHLIYDIFSIKNQEDLLLEWAEAIGEHVKSWCDFQLTHCKYGYADKIRYIHKFLTIVKANKAHYSIFDRCVKEHMYKGFDSLICSELINIWERYEKPAIYNYDDVYNDKTYMALGEAVILGHCDLMLWPLPQKEITSQTSSTQGSENQSRPKEFLNGHAVYDERFAYIKNQLS</sequence>
<comment type="similarity">
    <text evidence="1">Belongs to the transposase IS21/IS408/IS1162 family.</text>
</comment>
<dbReference type="EMBL" id="UAPV01000001">
    <property type="protein sequence ID" value="SPT69042.1"/>
    <property type="molecule type" value="Genomic_DNA"/>
</dbReference>
<dbReference type="Pfam" id="PF22483">
    <property type="entry name" value="Mu-transpos_C_2"/>
    <property type="match status" value="1"/>
</dbReference>
<accession>A0A2X0V706</accession>
<evidence type="ECO:0000313" key="5">
    <source>
        <dbReference type="EMBL" id="SPT68896.1"/>
    </source>
</evidence>
<evidence type="ECO:0000313" key="7">
    <source>
        <dbReference type="EMBL" id="SPT69441.1"/>
    </source>
</evidence>
<dbReference type="GO" id="GO:0015074">
    <property type="term" value="P:DNA integration"/>
    <property type="evidence" value="ECO:0007669"/>
    <property type="project" value="InterPro"/>
</dbReference>
<dbReference type="RefSeq" id="WP_113742987.1">
    <property type="nucleotide sequence ID" value="NZ_UAPV01000001.1"/>
</dbReference>
<dbReference type="GO" id="GO:0003676">
    <property type="term" value="F:nucleic acid binding"/>
    <property type="evidence" value="ECO:0007669"/>
    <property type="project" value="InterPro"/>
</dbReference>
<dbReference type="EMBL" id="UAPV01000001">
    <property type="protein sequence ID" value="SPT70582.1"/>
    <property type="molecule type" value="Genomic_DNA"/>
</dbReference>
<evidence type="ECO:0000313" key="4">
    <source>
        <dbReference type="EMBL" id="SPT68771.1"/>
    </source>
</evidence>
<name>A0A2X0V706_9GAMM</name>
<dbReference type="EMBL" id="UAPV01000001">
    <property type="protein sequence ID" value="SPT68771.1"/>
    <property type="molecule type" value="Genomic_DNA"/>
</dbReference>